<protein>
    <submittedName>
        <fullName evidence="1">Uncharacterized protein</fullName>
    </submittedName>
</protein>
<dbReference type="EMBL" id="GBXM01097912">
    <property type="protein sequence ID" value="JAH10665.1"/>
    <property type="molecule type" value="Transcribed_RNA"/>
</dbReference>
<evidence type="ECO:0000313" key="1">
    <source>
        <dbReference type="EMBL" id="JAH10665.1"/>
    </source>
</evidence>
<proteinExistence type="predicted"/>
<reference evidence="1" key="2">
    <citation type="journal article" date="2015" name="Fish Shellfish Immunol.">
        <title>Early steps in the European eel (Anguilla anguilla)-Vibrio vulnificus interaction in the gills: Role of the RtxA13 toxin.</title>
        <authorList>
            <person name="Callol A."/>
            <person name="Pajuelo D."/>
            <person name="Ebbesson L."/>
            <person name="Teles M."/>
            <person name="MacKenzie S."/>
            <person name="Amaro C."/>
        </authorList>
    </citation>
    <scope>NUCLEOTIDE SEQUENCE</scope>
</reference>
<accession>A0A0E9Q2U6</accession>
<organism evidence="1">
    <name type="scientific">Anguilla anguilla</name>
    <name type="common">European freshwater eel</name>
    <name type="synonym">Muraena anguilla</name>
    <dbReference type="NCBI Taxonomy" id="7936"/>
    <lineage>
        <taxon>Eukaryota</taxon>
        <taxon>Metazoa</taxon>
        <taxon>Chordata</taxon>
        <taxon>Craniata</taxon>
        <taxon>Vertebrata</taxon>
        <taxon>Euteleostomi</taxon>
        <taxon>Actinopterygii</taxon>
        <taxon>Neopterygii</taxon>
        <taxon>Teleostei</taxon>
        <taxon>Anguilliformes</taxon>
        <taxon>Anguillidae</taxon>
        <taxon>Anguilla</taxon>
    </lineage>
</organism>
<reference evidence="1" key="1">
    <citation type="submission" date="2014-11" db="EMBL/GenBank/DDBJ databases">
        <authorList>
            <person name="Amaro Gonzalez C."/>
        </authorList>
    </citation>
    <scope>NUCLEOTIDE SEQUENCE</scope>
</reference>
<sequence length="93" mass="10798">MQTSEQVYLMCLSEIEPVTLERLGNVCWFKPSPVLYVCVDNTCSPYLCNIGEHGRETVILLIRKTHNRLLPNILQYVQLGYRTKMSQSMSFVR</sequence>
<name>A0A0E9Q2U6_ANGAN</name>
<dbReference type="AlphaFoldDB" id="A0A0E9Q2U6"/>